<name>A0ABY7YQR1_9HYPH</name>
<dbReference type="RefSeq" id="WP_282220053.1">
    <property type="nucleotide sequence ID" value="NZ_CP118246.1"/>
</dbReference>
<accession>A0ABY7YQR1</accession>
<organism evidence="1 2">
    <name type="scientific">Devosia algicola</name>
    <dbReference type="NCBI Taxonomy" id="3026418"/>
    <lineage>
        <taxon>Bacteria</taxon>
        <taxon>Pseudomonadati</taxon>
        <taxon>Pseudomonadota</taxon>
        <taxon>Alphaproteobacteria</taxon>
        <taxon>Hyphomicrobiales</taxon>
        <taxon>Devosiaceae</taxon>
        <taxon>Devosia</taxon>
    </lineage>
</organism>
<proteinExistence type="predicted"/>
<dbReference type="EMBL" id="CP118246">
    <property type="protein sequence ID" value="WDR03663.1"/>
    <property type="molecule type" value="Genomic_DNA"/>
</dbReference>
<gene>
    <name evidence="1" type="ORF">PSQ19_06220</name>
</gene>
<evidence type="ECO:0000313" key="1">
    <source>
        <dbReference type="EMBL" id="WDR03663.1"/>
    </source>
</evidence>
<keyword evidence="2" id="KW-1185">Reference proteome</keyword>
<sequence>MNQLPHSFRRHLVIMIGDRPHAVRFTIGDVIAWLKEQPSDDAAETRVWRCYGPGSPLEPSTDATARVASDWAIQVNAETRPGLRPNYPAFVLVHMGQRLEAAHG</sequence>
<protein>
    <submittedName>
        <fullName evidence="1">Uncharacterized protein</fullName>
    </submittedName>
</protein>
<dbReference type="Proteomes" id="UP001220530">
    <property type="component" value="Chromosome"/>
</dbReference>
<evidence type="ECO:0000313" key="2">
    <source>
        <dbReference type="Proteomes" id="UP001220530"/>
    </source>
</evidence>
<reference evidence="1 2" key="1">
    <citation type="submission" date="2023-02" db="EMBL/GenBank/DDBJ databases">
        <title>Devosia algicola sp. nov., isolated from the phycosphere of marine algae.</title>
        <authorList>
            <person name="Kim J.M."/>
            <person name="Lee J.K."/>
            <person name="Choi B.J."/>
            <person name="Bayburt H."/>
            <person name="Jeon C.O."/>
        </authorList>
    </citation>
    <scope>NUCLEOTIDE SEQUENCE [LARGE SCALE GENOMIC DNA]</scope>
    <source>
        <strain evidence="1 2">G20-9</strain>
    </source>
</reference>